<keyword evidence="1" id="KW-0812">Transmembrane</keyword>
<accession>U1SJA3</accession>
<evidence type="ECO:0000256" key="1">
    <source>
        <dbReference type="SAM" id="Phobius"/>
    </source>
</evidence>
<dbReference type="STRING" id="419015.HMPREF3214_01525"/>
<evidence type="ECO:0000313" key="3">
    <source>
        <dbReference type="Proteomes" id="UP000016519"/>
    </source>
</evidence>
<keyword evidence="1" id="KW-1133">Transmembrane helix</keyword>
<dbReference type="EMBL" id="AWSI01000004">
    <property type="protein sequence ID" value="ERH32038.1"/>
    <property type="molecule type" value="Genomic_DNA"/>
</dbReference>
<keyword evidence="3" id="KW-1185">Reference proteome</keyword>
<gene>
    <name evidence="2" type="ORF">HMPREF9244_00041</name>
</gene>
<sequence length="47" mass="5611">MAATCVGPTLKFCSWYFYYALFTVILPNILAIFYEEKWESSQLKIYF</sequence>
<dbReference type="Proteomes" id="UP000016519">
    <property type="component" value="Unassembled WGS sequence"/>
</dbReference>
<organism evidence="2 3">
    <name type="scientific">Alloscardovia omnicolens F0580</name>
    <dbReference type="NCBI Taxonomy" id="1321816"/>
    <lineage>
        <taxon>Bacteria</taxon>
        <taxon>Bacillati</taxon>
        <taxon>Actinomycetota</taxon>
        <taxon>Actinomycetes</taxon>
        <taxon>Bifidobacteriales</taxon>
        <taxon>Bifidobacteriaceae</taxon>
        <taxon>Alloscardovia</taxon>
    </lineage>
</organism>
<proteinExistence type="predicted"/>
<dbReference type="AlphaFoldDB" id="U1SJA3"/>
<feature type="transmembrane region" description="Helical" evidence="1">
    <location>
        <begin position="16"/>
        <end position="34"/>
    </location>
</feature>
<evidence type="ECO:0000313" key="2">
    <source>
        <dbReference type="EMBL" id="ERH32038.1"/>
    </source>
</evidence>
<dbReference type="HOGENOM" id="CLU_3163865_0_0_11"/>
<name>U1SJA3_9BIFI</name>
<protein>
    <submittedName>
        <fullName evidence="2">Uncharacterized protein</fullName>
    </submittedName>
</protein>
<reference evidence="2 3" key="1">
    <citation type="submission" date="2013-08" db="EMBL/GenBank/DDBJ databases">
        <authorList>
            <person name="Weinstock G."/>
            <person name="Sodergren E."/>
            <person name="Wylie T."/>
            <person name="Fulton L."/>
            <person name="Fulton R."/>
            <person name="Fronick C."/>
            <person name="O'Laughlin M."/>
            <person name="Godfrey J."/>
            <person name="Miner T."/>
            <person name="Herter B."/>
            <person name="Appelbaum E."/>
            <person name="Cordes M."/>
            <person name="Lek S."/>
            <person name="Wollam A."/>
            <person name="Pepin K.H."/>
            <person name="Palsikar V.B."/>
            <person name="Mitreva M."/>
            <person name="Wilson R.K."/>
        </authorList>
    </citation>
    <scope>NUCLEOTIDE SEQUENCE [LARGE SCALE GENOMIC DNA]</scope>
    <source>
        <strain evidence="2 3">F0580</strain>
    </source>
</reference>
<comment type="caution">
    <text evidence="2">The sequence shown here is derived from an EMBL/GenBank/DDBJ whole genome shotgun (WGS) entry which is preliminary data.</text>
</comment>
<keyword evidence="1" id="KW-0472">Membrane</keyword>